<evidence type="ECO:0000259" key="12">
    <source>
        <dbReference type="PROSITE" id="PS51898"/>
    </source>
</evidence>
<feature type="active site" evidence="10">
    <location>
        <position position="272"/>
    </location>
</feature>
<feature type="active site" evidence="10">
    <location>
        <position position="151"/>
    </location>
</feature>
<evidence type="ECO:0000256" key="3">
    <source>
        <dbReference type="ARBA" id="ARBA00022490"/>
    </source>
</evidence>
<comment type="similarity">
    <text evidence="2">Belongs to the 'phage' integrase family. XerD subfamily.</text>
</comment>
<dbReference type="GO" id="GO:0005737">
    <property type="term" value="C:cytoplasm"/>
    <property type="evidence" value="ECO:0007669"/>
    <property type="project" value="UniProtKB-SubCell"/>
</dbReference>
<keyword evidence="8 10" id="KW-0233">DNA recombination</keyword>
<dbReference type="InterPro" id="IPR010998">
    <property type="entry name" value="Integrase_recombinase_N"/>
</dbReference>
<keyword evidence="6 10" id="KW-0229">DNA integration</keyword>
<comment type="caution">
    <text evidence="14">The sequence shown here is derived from an EMBL/GenBank/DDBJ whole genome shotgun (WGS) entry which is preliminary data.</text>
</comment>
<comment type="similarity">
    <text evidence="10">Belongs to the 'phage' integrase family. XerC subfamily.</text>
</comment>
<dbReference type="NCBIfam" id="NF001399">
    <property type="entry name" value="PRK00283.1"/>
    <property type="match status" value="1"/>
</dbReference>
<evidence type="ECO:0000256" key="10">
    <source>
        <dbReference type="HAMAP-Rule" id="MF_01808"/>
    </source>
</evidence>
<dbReference type="RefSeq" id="WP_191616216.1">
    <property type="nucleotide sequence ID" value="NZ_JACYFG010000007.1"/>
</dbReference>
<dbReference type="PROSITE" id="PS51900">
    <property type="entry name" value="CB"/>
    <property type="match status" value="1"/>
</dbReference>
<dbReference type="InterPro" id="IPR013762">
    <property type="entry name" value="Integrase-like_cat_sf"/>
</dbReference>
<dbReference type="InterPro" id="IPR004107">
    <property type="entry name" value="Integrase_SAM-like_N"/>
</dbReference>
<keyword evidence="4 10" id="KW-0132">Cell division</keyword>
<dbReference type="Gene3D" id="1.10.443.10">
    <property type="entry name" value="Intergrase catalytic core"/>
    <property type="match status" value="1"/>
</dbReference>
<keyword evidence="9 10" id="KW-0131">Cell cycle</keyword>
<dbReference type="PANTHER" id="PTHR30349">
    <property type="entry name" value="PHAGE INTEGRASE-RELATED"/>
    <property type="match status" value="1"/>
</dbReference>
<dbReference type="Pfam" id="PF02899">
    <property type="entry name" value="Phage_int_SAM_1"/>
    <property type="match status" value="1"/>
</dbReference>
<dbReference type="InterPro" id="IPR011010">
    <property type="entry name" value="DNA_brk_join_enz"/>
</dbReference>
<dbReference type="PROSITE" id="PS51898">
    <property type="entry name" value="TYR_RECOMBINASE"/>
    <property type="match status" value="1"/>
</dbReference>
<feature type="active site" description="O-(3'-phospho-DNA)-tyrosine intermediate" evidence="10">
    <location>
        <position position="281"/>
    </location>
</feature>
<dbReference type="InterPro" id="IPR023009">
    <property type="entry name" value="Tyrosine_recombinase_XerC/XerD"/>
</dbReference>
<feature type="active site" evidence="10">
    <location>
        <position position="249"/>
    </location>
</feature>
<comment type="function">
    <text evidence="10">Site-specific tyrosine recombinase, which acts by catalyzing the cutting and rejoining of the recombining DNA molecules. The XerC-XerD complex is essential to convert dimers of the bacterial chromosome into monomers to permit their segregation at cell division. It also contributes to the segregational stability of plasmids.</text>
</comment>
<evidence type="ECO:0000256" key="9">
    <source>
        <dbReference type="ARBA" id="ARBA00023306"/>
    </source>
</evidence>
<dbReference type="SUPFAM" id="SSF47823">
    <property type="entry name" value="lambda integrase-like, N-terminal domain"/>
    <property type="match status" value="1"/>
</dbReference>
<reference evidence="14" key="1">
    <citation type="submission" date="2020-09" db="EMBL/GenBank/DDBJ databases">
        <title>Pelagicoccus enzymogenes sp. nov. with an EPS production, isolated from marine sediment.</title>
        <authorList>
            <person name="Feng X."/>
        </authorList>
    </citation>
    <scope>NUCLEOTIDE SEQUENCE</scope>
    <source>
        <strain evidence="14">NFK12</strain>
    </source>
</reference>
<keyword evidence="7 10" id="KW-0238">DNA-binding</keyword>
<dbReference type="Proteomes" id="UP000622317">
    <property type="component" value="Unassembled WGS sequence"/>
</dbReference>
<evidence type="ECO:0000256" key="4">
    <source>
        <dbReference type="ARBA" id="ARBA00022618"/>
    </source>
</evidence>
<feature type="active site" evidence="10">
    <location>
        <position position="246"/>
    </location>
</feature>
<feature type="region of interest" description="Disordered" evidence="11">
    <location>
        <begin position="286"/>
        <end position="307"/>
    </location>
</feature>
<sequence>MASSLLEGMDDFLAYLSLEKGLSDNTVDSYQLDLNQFISRLEKTSNPGSWKKVTAADVSDWIYFLSEEDYSNASLCRKLSAVRALDAYLLRERKLSKSFTEIVVGPKLRRKAPYTLSIQEVDRLMEAPDETTPQGLRDRAILELFYSSGLRVSELSGLMLQQIDLDLGALKVYGKGSKERVCPMGSKAVKAMGDYLRNGRPRLVKSKTGSAVFLSSRGSAISRKTVWVLVKKYTRAAGIDKPVKPHMLRHSFATHLLTGGADLRIIQELLGHADISTTQIYTSVEAERTRSAHDEFHPRSRETGTGL</sequence>
<keyword evidence="15" id="KW-1185">Reference proteome</keyword>
<dbReference type="CDD" id="cd00798">
    <property type="entry name" value="INT_XerDC_C"/>
    <property type="match status" value="1"/>
</dbReference>
<dbReference type="Gene3D" id="1.10.150.130">
    <property type="match status" value="1"/>
</dbReference>
<dbReference type="GO" id="GO:0009037">
    <property type="term" value="F:tyrosine-based site-specific recombinase activity"/>
    <property type="evidence" value="ECO:0007669"/>
    <property type="project" value="UniProtKB-UniRule"/>
</dbReference>
<evidence type="ECO:0000256" key="2">
    <source>
        <dbReference type="ARBA" id="ARBA00010450"/>
    </source>
</evidence>
<evidence type="ECO:0000256" key="6">
    <source>
        <dbReference type="ARBA" id="ARBA00022908"/>
    </source>
</evidence>
<dbReference type="NCBIfam" id="TIGR02225">
    <property type="entry name" value="recomb_XerD"/>
    <property type="match status" value="1"/>
</dbReference>
<evidence type="ECO:0000256" key="8">
    <source>
        <dbReference type="ARBA" id="ARBA00023172"/>
    </source>
</evidence>
<feature type="active site" evidence="10">
    <location>
        <position position="175"/>
    </location>
</feature>
<proteinExistence type="inferred from homology"/>
<dbReference type="Pfam" id="PF00589">
    <property type="entry name" value="Phage_integrase"/>
    <property type="match status" value="1"/>
</dbReference>
<dbReference type="GO" id="GO:0003677">
    <property type="term" value="F:DNA binding"/>
    <property type="evidence" value="ECO:0007669"/>
    <property type="project" value="UniProtKB-UniRule"/>
</dbReference>
<dbReference type="HAMAP" id="MF_01808">
    <property type="entry name" value="Recomb_XerC_XerD"/>
    <property type="match status" value="1"/>
</dbReference>
<gene>
    <name evidence="14" type="primary">xerD</name>
    <name evidence="10" type="synonym">xerC</name>
    <name evidence="14" type="ORF">IEN85_06190</name>
</gene>
<keyword evidence="3 10" id="KW-0963">Cytoplasm</keyword>
<evidence type="ECO:0000256" key="7">
    <source>
        <dbReference type="ARBA" id="ARBA00023125"/>
    </source>
</evidence>
<feature type="domain" description="Core-binding (CB)" evidence="13">
    <location>
        <begin position="3"/>
        <end position="90"/>
    </location>
</feature>
<dbReference type="GO" id="GO:0051301">
    <property type="term" value="P:cell division"/>
    <property type="evidence" value="ECO:0007669"/>
    <property type="project" value="UniProtKB-KW"/>
</dbReference>
<accession>A0A927F8A3</accession>
<evidence type="ECO:0000259" key="13">
    <source>
        <dbReference type="PROSITE" id="PS51900"/>
    </source>
</evidence>
<comment type="subcellular location">
    <subcellularLocation>
        <location evidence="1 10">Cytoplasm</location>
    </subcellularLocation>
</comment>
<dbReference type="AlphaFoldDB" id="A0A927F8A3"/>
<dbReference type="GO" id="GO:0007059">
    <property type="term" value="P:chromosome segregation"/>
    <property type="evidence" value="ECO:0007669"/>
    <property type="project" value="UniProtKB-UniRule"/>
</dbReference>
<evidence type="ECO:0000313" key="14">
    <source>
        <dbReference type="EMBL" id="MBD5779076.1"/>
    </source>
</evidence>
<dbReference type="PANTHER" id="PTHR30349:SF81">
    <property type="entry name" value="TYROSINE RECOMBINASE XERC"/>
    <property type="match status" value="1"/>
</dbReference>
<organism evidence="14 15">
    <name type="scientific">Pelagicoccus enzymogenes</name>
    <dbReference type="NCBI Taxonomy" id="2773457"/>
    <lineage>
        <taxon>Bacteria</taxon>
        <taxon>Pseudomonadati</taxon>
        <taxon>Verrucomicrobiota</taxon>
        <taxon>Opitutia</taxon>
        <taxon>Puniceicoccales</taxon>
        <taxon>Pelagicoccaceae</taxon>
        <taxon>Pelagicoccus</taxon>
    </lineage>
</organism>
<dbReference type="EMBL" id="JACYFG010000007">
    <property type="protein sequence ID" value="MBD5779076.1"/>
    <property type="molecule type" value="Genomic_DNA"/>
</dbReference>
<keyword evidence="5 10" id="KW-0159">Chromosome partition</keyword>
<dbReference type="InterPro" id="IPR050090">
    <property type="entry name" value="Tyrosine_recombinase_XerCD"/>
</dbReference>
<dbReference type="InterPro" id="IPR044068">
    <property type="entry name" value="CB"/>
</dbReference>
<evidence type="ECO:0000313" key="15">
    <source>
        <dbReference type="Proteomes" id="UP000622317"/>
    </source>
</evidence>
<dbReference type="NCBIfam" id="NF040815">
    <property type="entry name" value="recomb_XerA_Arch"/>
    <property type="match status" value="1"/>
</dbReference>
<dbReference type="InterPro" id="IPR011932">
    <property type="entry name" value="Recomb_XerD"/>
</dbReference>
<evidence type="ECO:0000256" key="1">
    <source>
        <dbReference type="ARBA" id="ARBA00004496"/>
    </source>
</evidence>
<comment type="subunit">
    <text evidence="10">Forms a cyclic heterotetrameric complex composed of two molecules of XerC and two molecules of XerD.</text>
</comment>
<name>A0A927F8A3_9BACT</name>
<protein>
    <recommendedName>
        <fullName evidence="10">Tyrosine recombinase XerC</fullName>
    </recommendedName>
</protein>
<feature type="domain" description="Tyr recombinase" evidence="12">
    <location>
        <begin position="111"/>
        <end position="294"/>
    </location>
</feature>
<dbReference type="InterPro" id="IPR002104">
    <property type="entry name" value="Integrase_catalytic"/>
</dbReference>
<dbReference type="GO" id="GO:0006313">
    <property type="term" value="P:DNA transposition"/>
    <property type="evidence" value="ECO:0007669"/>
    <property type="project" value="UniProtKB-UniRule"/>
</dbReference>
<evidence type="ECO:0000256" key="5">
    <source>
        <dbReference type="ARBA" id="ARBA00022829"/>
    </source>
</evidence>
<dbReference type="SUPFAM" id="SSF56349">
    <property type="entry name" value="DNA breaking-rejoining enzymes"/>
    <property type="match status" value="1"/>
</dbReference>
<evidence type="ECO:0000256" key="11">
    <source>
        <dbReference type="SAM" id="MobiDB-lite"/>
    </source>
</evidence>